<accession>A0A4R5BUL1</accession>
<sequence length="70" mass="7811">MRGTLVQNASMRRIPVLRFRWQRCTSHRRSVKIVVAGLDELPPGSREAARSTSSGSGPEATLEELTRFLS</sequence>
<evidence type="ECO:0000313" key="3">
    <source>
        <dbReference type="Proteomes" id="UP000294723"/>
    </source>
</evidence>
<organism evidence="2 3">
    <name type="scientific">Saccharopolyspora karakumensis</name>
    <dbReference type="NCBI Taxonomy" id="2530386"/>
    <lineage>
        <taxon>Bacteria</taxon>
        <taxon>Bacillati</taxon>
        <taxon>Actinomycetota</taxon>
        <taxon>Actinomycetes</taxon>
        <taxon>Pseudonocardiales</taxon>
        <taxon>Pseudonocardiaceae</taxon>
        <taxon>Saccharopolyspora</taxon>
    </lineage>
</organism>
<dbReference type="AlphaFoldDB" id="A0A4R5BUL1"/>
<dbReference type="EMBL" id="SMLA01000014">
    <property type="protein sequence ID" value="TDD89010.1"/>
    <property type="molecule type" value="Genomic_DNA"/>
</dbReference>
<proteinExistence type="predicted"/>
<reference evidence="2 3" key="1">
    <citation type="submission" date="2019-03" db="EMBL/GenBank/DDBJ databases">
        <title>Draft genome sequences of novel Actinobacteria.</title>
        <authorList>
            <person name="Sahin N."/>
            <person name="Ay H."/>
            <person name="Saygin H."/>
        </authorList>
    </citation>
    <scope>NUCLEOTIDE SEQUENCE [LARGE SCALE GENOMIC DNA]</scope>
    <source>
        <strain evidence="2 3">5K548</strain>
    </source>
</reference>
<gene>
    <name evidence="2" type="ORF">E1202_12480</name>
</gene>
<protein>
    <submittedName>
        <fullName evidence="2">Uncharacterized protein</fullName>
    </submittedName>
</protein>
<evidence type="ECO:0000256" key="1">
    <source>
        <dbReference type="SAM" id="MobiDB-lite"/>
    </source>
</evidence>
<feature type="region of interest" description="Disordered" evidence="1">
    <location>
        <begin position="42"/>
        <end position="70"/>
    </location>
</feature>
<dbReference type="Proteomes" id="UP000294723">
    <property type="component" value="Unassembled WGS sequence"/>
</dbReference>
<comment type="caution">
    <text evidence="2">The sequence shown here is derived from an EMBL/GenBank/DDBJ whole genome shotgun (WGS) entry which is preliminary data.</text>
</comment>
<keyword evidence="3" id="KW-1185">Reference proteome</keyword>
<name>A0A4R5BUL1_9PSEU</name>
<evidence type="ECO:0000313" key="2">
    <source>
        <dbReference type="EMBL" id="TDD89010.1"/>
    </source>
</evidence>